<reference evidence="2" key="2">
    <citation type="submission" date="2020-09" db="EMBL/GenBank/DDBJ databases">
        <authorList>
            <person name="Sun Q."/>
            <person name="Ohkuma M."/>
        </authorList>
    </citation>
    <scope>NUCLEOTIDE SEQUENCE</scope>
    <source>
        <strain evidence="2">JCM 3091</strain>
    </source>
</reference>
<feature type="region of interest" description="Disordered" evidence="1">
    <location>
        <begin position="213"/>
        <end position="236"/>
    </location>
</feature>
<name>A0A8J3BQP8_9ACTN</name>
<gene>
    <name evidence="2" type="ORF">GCM10010124_40580</name>
</gene>
<dbReference type="EMBL" id="BMQC01000027">
    <property type="protein sequence ID" value="GGK43702.1"/>
    <property type="molecule type" value="Genomic_DNA"/>
</dbReference>
<accession>A0A8J3BQP8</accession>
<sequence>MPAPPGNQSPHTEAAPVYDTARAAGATLTLSPALPAQRSKPAIGEDWATYCGTCNRALHIRLSPAGRIGYAHSYSATVAGLADHPPHPVPLSELPAPVMECDICSSEPVAWIYVCEDQTTDNRTLTARHVGAGDYQARHHAARTRRVQTELVRTDNWGQRWAACPPSAEAIEADNLLGLIARGTAGMPPKVVRGKRLITVRAQLHQLYSTLLDTRHPGREPVTGAPTTTSTPPPGR</sequence>
<feature type="compositionally biased region" description="Low complexity" evidence="1">
    <location>
        <begin position="221"/>
        <end position="230"/>
    </location>
</feature>
<proteinExistence type="predicted"/>
<organism evidence="2 3">
    <name type="scientific">Pilimelia terevasa</name>
    <dbReference type="NCBI Taxonomy" id="53372"/>
    <lineage>
        <taxon>Bacteria</taxon>
        <taxon>Bacillati</taxon>
        <taxon>Actinomycetota</taxon>
        <taxon>Actinomycetes</taxon>
        <taxon>Micromonosporales</taxon>
        <taxon>Micromonosporaceae</taxon>
        <taxon>Pilimelia</taxon>
    </lineage>
</organism>
<dbReference type="Proteomes" id="UP000662200">
    <property type="component" value="Unassembled WGS sequence"/>
</dbReference>
<evidence type="ECO:0000256" key="1">
    <source>
        <dbReference type="SAM" id="MobiDB-lite"/>
    </source>
</evidence>
<evidence type="ECO:0000313" key="3">
    <source>
        <dbReference type="Proteomes" id="UP000662200"/>
    </source>
</evidence>
<reference evidence="2" key="1">
    <citation type="journal article" date="2014" name="Int. J. Syst. Evol. Microbiol.">
        <title>Complete genome sequence of Corynebacterium casei LMG S-19264T (=DSM 44701T), isolated from a smear-ripened cheese.</title>
        <authorList>
            <consortium name="US DOE Joint Genome Institute (JGI-PGF)"/>
            <person name="Walter F."/>
            <person name="Albersmeier A."/>
            <person name="Kalinowski J."/>
            <person name="Ruckert C."/>
        </authorList>
    </citation>
    <scope>NUCLEOTIDE SEQUENCE</scope>
    <source>
        <strain evidence="2">JCM 3091</strain>
    </source>
</reference>
<keyword evidence="3" id="KW-1185">Reference proteome</keyword>
<dbReference type="AlphaFoldDB" id="A0A8J3BQP8"/>
<protein>
    <submittedName>
        <fullName evidence="2">Uncharacterized protein</fullName>
    </submittedName>
</protein>
<evidence type="ECO:0000313" key="2">
    <source>
        <dbReference type="EMBL" id="GGK43702.1"/>
    </source>
</evidence>
<comment type="caution">
    <text evidence="2">The sequence shown here is derived from an EMBL/GenBank/DDBJ whole genome shotgun (WGS) entry which is preliminary data.</text>
</comment>